<feature type="domain" description="Fibronectin type-III" evidence="8">
    <location>
        <begin position="826"/>
        <end position="921"/>
    </location>
</feature>
<dbReference type="RefSeq" id="XP_013757942.1">
    <property type="nucleotide sequence ID" value="XM_013902488.1"/>
</dbReference>
<dbReference type="CDD" id="cd00063">
    <property type="entry name" value="FN3"/>
    <property type="match status" value="6"/>
</dbReference>
<feature type="domain" description="Phorbol-ester/DAG-type" evidence="7">
    <location>
        <begin position="1924"/>
        <end position="1976"/>
    </location>
</feature>
<feature type="domain" description="Fibronectin type-III" evidence="8">
    <location>
        <begin position="1323"/>
        <end position="1420"/>
    </location>
</feature>
<dbReference type="InterPro" id="IPR002219">
    <property type="entry name" value="PKC_DAG/PE"/>
</dbReference>
<dbReference type="Pfam" id="PF12796">
    <property type="entry name" value="Ank_2"/>
    <property type="match status" value="4"/>
</dbReference>
<feature type="repeat" description="ANK" evidence="5">
    <location>
        <begin position="293"/>
        <end position="325"/>
    </location>
</feature>
<feature type="repeat" description="ANK" evidence="5">
    <location>
        <begin position="227"/>
        <end position="259"/>
    </location>
</feature>
<dbReference type="CDD" id="cd00029">
    <property type="entry name" value="C1"/>
    <property type="match status" value="1"/>
</dbReference>
<dbReference type="SMART" id="SM00248">
    <property type="entry name" value="ANK"/>
    <property type="match status" value="13"/>
</dbReference>
<dbReference type="PANTHER" id="PTHR24198:SF165">
    <property type="entry name" value="ANKYRIN REPEAT-CONTAINING PROTEIN-RELATED"/>
    <property type="match status" value="1"/>
</dbReference>
<proteinExistence type="predicted"/>
<dbReference type="PRINTS" id="PR01415">
    <property type="entry name" value="ANKYRIN"/>
</dbReference>
<dbReference type="PANTHER" id="PTHR24198">
    <property type="entry name" value="ANKYRIN REPEAT AND PROTEIN KINASE DOMAIN-CONTAINING PROTEIN"/>
    <property type="match status" value="1"/>
</dbReference>
<dbReference type="SMART" id="SM00109">
    <property type="entry name" value="C1"/>
    <property type="match status" value="1"/>
</dbReference>
<dbReference type="InterPro" id="IPR046349">
    <property type="entry name" value="C1-like_sf"/>
</dbReference>
<evidence type="ECO:0000313" key="9">
    <source>
        <dbReference type="EMBL" id="KNC49223.1"/>
    </source>
</evidence>
<feature type="compositionally biased region" description="Low complexity" evidence="6">
    <location>
        <begin position="1"/>
        <end position="24"/>
    </location>
</feature>
<gene>
    <name evidence="9" type="ORF">AMSG_05211</name>
</gene>
<dbReference type="eggNOG" id="KOG0613">
    <property type="taxonomic scope" value="Eukaryota"/>
</dbReference>
<dbReference type="EMBL" id="GL349454">
    <property type="protein sequence ID" value="KNC49223.1"/>
    <property type="molecule type" value="Genomic_DNA"/>
</dbReference>
<evidence type="ECO:0000313" key="10">
    <source>
        <dbReference type="Proteomes" id="UP000054408"/>
    </source>
</evidence>
<dbReference type="Gene3D" id="1.25.40.20">
    <property type="entry name" value="Ankyrin repeat-containing domain"/>
    <property type="match status" value="3"/>
</dbReference>
<dbReference type="InterPro" id="IPR002110">
    <property type="entry name" value="Ankyrin_rpt"/>
</dbReference>
<dbReference type="PROSITE" id="PS50081">
    <property type="entry name" value="ZF_DAG_PE_2"/>
    <property type="match status" value="1"/>
</dbReference>
<feature type="repeat" description="ANK" evidence="5">
    <location>
        <begin position="161"/>
        <end position="193"/>
    </location>
</feature>
<feature type="domain" description="Fibronectin type-III" evidence="8">
    <location>
        <begin position="1725"/>
        <end position="1811"/>
    </location>
</feature>
<feature type="repeat" description="ANK" evidence="5">
    <location>
        <begin position="94"/>
        <end position="126"/>
    </location>
</feature>
<reference evidence="9 10" key="1">
    <citation type="submission" date="2010-05" db="EMBL/GenBank/DDBJ databases">
        <title>The Genome Sequence of Thecamonas trahens ATCC 50062.</title>
        <authorList>
            <consortium name="The Broad Institute Genome Sequencing Platform"/>
            <person name="Russ C."/>
            <person name="Cuomo C."/>
            <person name="Shea T."/>
            <person name="Young S.K."/>
            <person name="Zeng Q."/>
            <person name="Koehrsen M."/>
            <person name="Haas B."/>
            <person name="Borodovsky M."/>
            <person name="Guigo R."/>
            <person name="Alvarado L."/>
            <person name="Berlin A."/>
            <person name="Bochicchio J."/>
            <person name="Borenstein D."/>
            <person name="Chapman S."/>
            <person name="Chen Z."/>
            <person name="Freedman E."/>
            <person name="Gellesch M."/>
            <person name="Goldberg J."/>
            <person name="Griggs A."/>
            <person name="Gujja S."/>
            <person name="Heilman E."/>
            <person name="Heiman D."/>
            <person name="Hepburn T."/>
            <person name="Howarth C."/>
            <person name="Jen D."/>
            <person name="Larson L."/>
            <person name="Mehta T."/>
            <person name="Park D."/>
            <person name="Pearson M."/>
            <person name="Roberts A."/>
            <person name="Saif S."/>
            <person name="Shenoy N."/>
            <person name="Sisk P."/>
            <person name="Stolte C."/>
            <person name="Sykes S."/>
            <person name="Thomson T."/>
            <person name="Walk T."/>
            <person name="White J."/>
            <person name="Yandava C."/>
            <person name="Burger G."/>
            <person name="Gray M.W."/>
            <person name="Holland P.W.H."/>
            <person name="King N."/>
            <person name="Lang F.B.F."/>
            <person name="Roger A.J."/>
            <person name="Ruiz-Trillo I."/>
            <person name="Lander E."/>
            <person name="Nusbaum C."/>
        </authorList>
    </citation>
    <scope>NUCLEOTIDE SEQUENCE [LARGE SCALE GENOMIC DNA]</scope>
    <source>
        <strain evidence="9 10">ATCC 50062</strain>
    </source>
</reference>
<evidence type="ECO:0000259" key="8">
    <source>
        <dbReference type="PROSITE" id="PS50853"/>
    </source>
</evidence>
<dbReference type="Gene3D" id="2.60.40.10">
    <property type="entry name" value="Immunoglobulins"/>
    <property type="match status" value="7"/>
</dbReference>
<dbReference type="Gene3D" id="3.30.60.20">
    <property type="match status" value="1"/>
</dbReference>
<accession>A0A0L0DD20</accession>
<feature type="domain" description="Fibronectin type-III" evidence="8">
    <location>
        <begin position="1812"/>
        <end position="1924"/>
    </location>
</feature>
<feature type="repeat" description="ANK" evidence="5">
    <location>
        <begin position="360"/>
        <end position="392"/>
    </location>
</feature>
<dbReference type="SUPFAM" id="SSF49265">
    <property type="entry name" value="Fibronectin type III"/>
    <property type="match status" value="4"/>
</dbReference>
<dbReference type="InterPro" id="IPR036770">
    <property type="entry name" value="Ankyrin_rpt-contain_sf"/>
</dbReference>
<keyword evidence="1" id="KW-0479">Metal-binding</keyword>
<name>A0A0L0DD20_THETB</name>
<dbReference type="eggNOG" id="KOG4177">
    <property type="taxonomic scope" value="Eukaryota"/>
</dbReference>
<evidence type="ECO:0000256" key="1">
    <source>
        <dbReference type="ARBA" id="ARBA00022723"/>
    </source>
</evidence>
<protein>
    <submittedName>
        <fullName evidence="9">Uncharacterized protein</fullName>
    </submittedName>
</protein>
<organism evidence="9 10">
    <name type="scientific">Thecamonas trahens ATCC 50062</name>
    <dbReference type="NCBI Taxonomy" id="461836"/>
    <lineage>
        <taxon>Eukaryota</taxon>
        <taxon>Apusozoa</taxon>
        <taxon>Apusomonadida</taxon>
        <taxon>Apusomonadidae</taxon>
        <taxon>Thecamonas</taxon>
    </lineage>
</organism>
<evidence type="ECO:0000256" key="3">
    <source>
        <dbReference type="ARBA" id="ARBA00022833"/>
    </source>
</evidence>
<feature type="region of interest" description="Disordered" evidence="6">
    <location>
        <begin position="1"/>
        <end position="30"/>
    </location>
</feature>
<dbReference type="PROSITE" id="PS50853">
    <property type="entry name" value="FN3"/>
    <property type="match status" value="6"/>
</dbReference>
<keyword evidence="2" id="KW-0677">Repeat</keyword>
<dbReference type="InterPro" id="IPR036116">
    <property type="entry name" value="FN3_sf"/>
</dbReference>
<dbReference type="STRING" id="461836.A0A0L0DD20"/>
<dbReference type="SUPFAM" id="SSF48403">
    <property type="entry name" value="Ankyrin repeat"/>
    <property type="match status" value="2"/>
</dbReference>
<dbReference type="SMART" id="SM00060">
    <property type="entry name" value="FN3"/>
    <property type="match status" value="8"/>
</dbReference>
<dbReference type="GeneID" id="25564665"/>
<dbReference type="Pfam" id="PF00041">
    <property type="entry name" value="fn3"/>
    <property type="match status" value="5"/>
</dbReference>
<feature type="repeat" description="ANK" evidence="5">
    <location>
        <begin position="194"/>
        <end position="226"/>
    </location>
</feature>
<dbReference type="PROSITE" id="PS50088">
    <property type="entry name" value="ANK_REPEAT"/>
    <property type="match status" value="10"/>
</dbReference>
<feature type="repeat" description="ANK" evidence="5">
    <location>
        <begin position="394"/>
        <end position="426"/>
    </location>
</feature>
<feature type="region of interest" description="Disordered" evidence="6">
    <location>
        <begin position="535"/>
        <end position="572"/>
    </location>
</feature>
<evidence type="ECO:0000259" key="7">
    <source>
        <dbReference type="PROSITE" id="PS50081"/>
    </source>
</evidence>
<feature type="domain" description="Fibronectin type-III" evidence="8">
    <location>
        <begin position="1505"/>
        <end position="1614"/>
    </location>
</feature>
<feature type="repeat" description="ANK" evidence="5">
    <location>
        <begin position="127"/>
        <end position="159"/>
    </location>
</feature>
<evidence type="ECO:0000256" key="2">
    <source>
        <dbReference type="ARBA" id="ARBA00022737"/>
    </source>
</evidence>
<feature type="compositionally biased region" description="Low complexity" evidence="6">
    <location>
        <begin position="536"/>
        <end position="572"/>
    </location>
</feature>
<feature type="repeat" description="ANK" evidence="5">
    <location>
        <begin position="260"/>
        <end position="292"/>
    </location>
</feature>
<keyword evidence="4 5" id="KW-0040">ANK repeat</keyword>
<evidence type="ECO:0000256" key="5">
    <source>
        <dbReference type="PROSITE-ProRule" id="PRU00023"/>
    </source>
</evidence>
<dbReference type="InterPro" id="IPR013783">
    <property type="entry name" value="Ig-like_fold"/>
</dbReference>
<dbReference type="PROSITE" id="PS50297">
    <property type="entry name" value="ANK_REP_REGION"/>
    <property type="match status" value="10"/>
</dbReference>
<keyword evidence="10" id="KW-1185">Reference proteome</keyword>
<sequence length="1995" mass="203686">MSWRPSGRSSSSTAGSSSTTSAAHGGAGNSIHAAARENDVNRLRGMLAMGTDPNARLSSSAATPLYAAVERNSIDAVRMLLGTPNVDVNAAKTDGWAPLLTASHQGFVECVQLLVDAGASLNNCNRNGATALYVASQNGHGQVVQILLDAGADASIAKSTDGWTPLLIAAQKPHLAVVDILIAHGVALNQQNNNGATALFVASQSQNAEVVAALIAAGADIDMAKNDGSTPLYTACDKGGNSIVGALLAAGANPRISKSDGWSSLLTAAHRGHIAVAQLLLDAGAYANCANWNGATALYMAAQNGHADVVDLLLDFGADASTGKHTDGWAPLLIATHKPHVDVVDRLVRRRTPLNLVNHNGATALYIAAQKGNLELVHILLDGGANPNIAKHTDGWAPLHTASHKPFPSCVSALLDAGADINAQVHSGATPLVLALERGHNDMVHQLVRAGANCSLRKSDGTHPVVVAASSIPTLEAFLAVVPDLEAALTALRAHRPALASGHRLDAIREERRITHMDDVLPGYVDVFPDTSILTPASDSDPAPSSDAAGASAASGDNSAAAASDPEADPNSLLPLSAALDLDLDTTPVLDASAFPPLPHLAEPAAPPAAVLAALFGVDETVVLALAGTEPAAEPAAEPAGSTAGSAAAASSSSTAAAAAAAAAANNADTAAAPRASRFPLISATTWDEVAAPQVLLTKPTKHVVHEHPLELVTASERVAVSAACSGCGSSIAAHTPRFLCPQWCTPMEGGYEVVLCETCGEERTESLLSTTHWHYMHTRRSAPSGLAWQCAVCSDTPRGSPVMACLECRVFVCEPCFRPVGRAEAPGGLVARCSAAGTLSLTWDPPHNGGSPIEAYRVFCRPAGAQAWGGGGLVAPNASALIRDLTLEVQYEVKVRAVTGSGDGRDSATVNAETRFVLPPPITHVATAARSLPGGPVMALAWPERAETAADERGFIVGWDSSEALVFAAPLPPAARNGILLGGLAPGSETHVAIAVANEHGVAYSGERLTLRSAPSPPSSIELAAAPRPGGGLALTVRVPPGALGPAVESLRLDAVSIADDGTTLSAGETTTVPAGDAVVHLPTGVSGAVLQVSVVAVLGELASLPWITRVASAPAHPPPPVEVVQVRASTDAMAFMVTLSPFSGGAALREIELVCGELASSHPVATPGATVEVTLGGLKPSAMVDVQVSVANELGSSAPVRLQGITSPSLANVAQCIGDGEVSSDYAVYQLSPPPANAAGDSLLAVSVFALDAETGAVVGAPLTTAPLDGSVAYVRADGLAPATRYGVVVAATPPPHFAHVAMMAGSAADLAADFTTLYGPPADVALVDVEANSMVVTWTPVAPVASLELVGYQVHVTTLAECDSYPPHPAVVAADEAPRLALDGLVPGTTYIVCVRSVSDLGAGEASDEVSHPTLPAPPLEVTADNVSATSASLSWVPAPIDEGAVYEAFEVVVNGELVATTTAPVAEVDVLAPSSVFDIEVRARTEHGVSLPSGLAVTTLPPGVAQVEASHVRERTLVLTWQPPHAGAVPLSEYVVYLAVLEEELDSEWTGSMPEPDMSFARGIPTGSTETSVALTGLRPGTRYGFRVAAASEAGESDDGAVVMVSTQAAAPSPPRALRIVAAAPDALTVSWQVPQWNGGVAITQYDVRVTRVHPTPAGADDGVRTATVMANPANRLGSVTVSGLLPGAAHAVEVSARNAMGVSGAASLSSGALAQTRAGAPPFVRVADVGTDWAQLEWAAPPVARPDTVSAFVVAVAGRDEIRVDGLSTRISGLRPGSSASVVVSAVTSVGVGQPSAPVRVVCLKAEPMPVSLAIDYDNAHIAIGHSLVALKWDVVHDGGTPVRQFELYMAEGGAEAVLAGVNAQAPGVFSSVFSSGDRYTSVDGTLSPSTQYSFVMVARNEVGASGPSNVVTVTTLGEHSFEKCKRYRNKPCDVCLELLEFGLFKSACLECSLCGLALHKRCEGDVVAGCRGAGELEEVSDEDSDFLVV</sequence>
<dbReference type="SUPFAM" id="SSF57889">
    <property type="entry name" value="Cysteine-rich domain"/>
    <property type="match status" value="1"/>
</dbReference>
<keyword evidence="3" id="KW-0862">Zinc</keyword>
<feature type="domain" description="Fibronectin type-III" evidence="8">
    <location>
        <begin position="1618"/>
        <end position="1724"/>
    </location>
</feature>
<evidence type="ECO:0000256" key="6">
    <source>
        <dbReference type="SAM" id="MobiDB-lite"/>
    </source>
</evidence>
<dbReference type="Pfam" id="PF00023">
    <property type="entry name" value="Ank"/>
    <property type="match status" value="1"/>
</dbReference>
<dbReference type="GO" id="GO:0046872">
    <property type="term" value="F:metal ion binding"/>
    <property type="evidence" value="ECO:0007669"/>
    <property type="project" value="UniProtKB-KW"/>
</dbReference>
<feature type="repeat" description="ANK" evidence="5">
    <location>
        <begin position="427"/>
        <end position="459"/>
    </location>
</feature>
<dbReference type="Proteomes" id="UP000054408">
    <property type="component" value="Unassembled WGS sequence"/>
</dbReference>
<dbReference type="OrthoDB" id="426293at2759"/>
<evidence type="ECO:0000256" key="4">
    <source>
        <dbReference type="ARBA" id="ARBA00023043"/>
    </source>
</evidence>
<dbReference type="InterPro" id="IPR003961">
    <property type="entry name" value="FN3_dom"/>
</dbReference>